<feature type="region of interest" description="Disordered" evidence="9">
    <location>
        <begin position="260"/>
        <end position="297"/>
    </location>
</feature>
<feature type="binding site" evidence="8">
    <location>
        <begin position="10"/>
        <end position="11"/>
    </location>
    <ligand>
        <name>substrate</name>
    </ligand>
</feature>
<feature type="binding site" evidence="8">
    <location>
        <begin position="42"/>
        <end position="43"/>
    </location>
    <ligand>
        <name>substrate</name>
    </ligand>
</feature>
<comment type="function">
    <text evidence="8">Provides the (R)-glutamate required for cell wall biosynthesis.</text>
</comment>
<dbReference type="NCBIfam" id="TIGR00067">
    <property type="entry name" value="glut_race"/>
    <property type="match status" value="1"/>
</dbReference>
<dbReference type="EMBL" id="FZMO01000189">
    <property type="protein sequence ID" value="SNQ48682.1"/>
    <property type="molecule type" value="Genomic_DNA"/>
</dbReference>
<name>A0A2I2KSP3_9ACTN</name>
<keyword evidence="5 8" id="KW-0413">Isomerase</keyword>
<dbReference type="OrthoDB" id="9801055at2"/>
<dbReference type="FunFam" id="3.40.50.1860:FF:000002">
    <property type="entry name" value="Glutamate racemase"/>
    <property type="match status" value="1"/>
</dbReference>
<evidence type="ECO:0000256" key="9">
    <source>
        <dbReference type="SAM" id="MobiDB-lite"/>
    </source>
</evidence>
<dbReference type="RefSeq" id="WP_101832314.1">
    <property type="nucleotide sequence ID" value="NZ_FZMO01000189.1"/>
</dbReference>
<evidence type="ECO:0000313" key="10">
    <source>
        <dbReference type="EMBL" id="SNQ48682.1"/>
    </source>
</evidence>
<dbReference type="PANTHER" id="PTHR21198:SF2">
    <property type="entry name" value="GLUTAMATE RACEMASE"/>
    <property type="match status" value="1"/>
</dbReference>
<keyword evidence="6 8" id="KW-0961">Cell wall biogenesis/degradation</keyword>
<dbReference type="HAMAP" id="MF_00258">
    <property type="entry name" value="Glu_racemase"/>
    <property type="match status" value="1"/>
</dbReference>
<evidence type="ECO:0000256" key="6">
    <source>
        <dbReference type="ARBA" id="ARBA00023316"/>
    </source>
</evidence>
<comment type="pathway">
    <text evidence="8">Cell wall biogenesis; peptidoglycan biosynthesis.</text>
</comment>
<keyword evidence="3 8" id="KW-0133">Cell shape</keyword>
<dbReference type="GO" id="GO:0008360">
    <property type="term" value="P:regulation of cell shape"/>
    <property type="evidence" value="ECO:0007669"/>
    <property type="project" value="UniProtKB-KW"/>
</dbReference>
<dbReference type="InterPro" id="IPR004391">
    <property type="entry name" value="Glu_race"/>
</dbReference>
<keyword evidence="11" id="KW-1185">Reference proteome</keyword>
<dbReference type="InterPro" id="IPR001920">
    <property type="entry name" value="Asp/Glu_race"/>
</dbReference>
<gene>
    <name evidence="10" type="primary">racE</name>
    <name evidence="8" type="synonym">murI</name>
    <name evidence="10" type="ORF">FRACA_2690010</name>
</gene>
<dbReference type="AlphaFoldDB" id="A0A2I2KSP3"/>
<dbReference type="PROSITE" id="PS00923">
    <property type="entry name" value="ASP_GLU_RACEMASE_1"/>
    <property type="match status" value="1"/>
</dbReference>
<dbReference type="Pfam" id="PF01177">
    <property type="entry name" value="Asp_Glu_race"/>
    <property type="match status" value="1"/>
</dbReference>
<feature type="binding site" evidence="8">
    <location>
        <begin position="184"/>
        <end position="185"/>
    </location>
    <ligand>
        <name>substrate</name>
    </ligand>
</feature>
<sequence length="297" mass="31328">MSGAPVGVFDSGVGGLTVARAILDQLPHEPLLYLGDTARAPYGPRPIADVRSYALECLDRLVSEGVKLLVIACNTASAACLRDARERYDVPVVEVIMPATRRAVAATRSGRVGVIGTVATIGSRAYEDAFTAAAGMELTSVACPAFVDFVERGITSGRQLLGLTEAYLAPLQEADVDTVILGCTHYPVLTGVIGLVMGEGVTLVSSAEETAKDTYRVLAREGLFRDPDLPPPDHRFLTTGDPATFARVGRRFLGPELARVSAAPPASPPARTTTPVVWPAHTGADQDPSQRSPVVPR</sequence>
<evidence type="ECO:0000256" key="8">
    <source>
        <dbReference type="HAMAP-Rule" id="MF_00258"/>
    </source>
</evidence>
<evidence type="ECO:0000256" key="4">
    <source>
        <dbReference type="ARBA" id="ARBA00022984"/>
    </source>
</evidence>
<dbReference type="UniPathway" id="UPA00219"/>
<comment type="similarity">
    <text evidence="8">Belongs to the aspartate/glutamate racemases family.</text>
</comment>
<feature type="compositionally biased region" description="Low complexity" evidence="9">
    <location>
        <begin position="260"/>
        <end position="277"/>
    </location>
</feature>
<dbReference type="PANTHER" id="PTHR21198">
    <property type="entry name" value="GLUTAMATE RACEMASE"/>
    <property type="match status" value="1"/>
</dbReference>
<organism evidence="10 11">
    <name type="scientific">Frankia canadensis</name>
    <dbReference type="NCBI Taxonomy" id="1836972"/>
    <lineage>
        <taxon>Bacteria</taxon>
        <taxon>Bacillati</taxon>
        <taxon>Actinomycetota</taxon>
        <taxon>Actinomycetes</taxon>
        <taxon>Frankiales</taxon>
        <taxon>Frankiaceae</taxon>
        <taxon>Frankia</taxon>
    </lineage>
</organism>
<evidence type="ECO:0000256" key="5">
    <source>
        <dbReference type="ARBA" id="ARBA00023235"/>
    </source>
</evidence>
<dbReference type="InterPro" id="IPR015942">
    <property type="entry name" value="Asp/Glu/hydantoin_racemase"/>
</dbReference>
<reference evidence="10 11" key="1">
    <citation type="submission" date="2017-06" db="EMBL/GenBank/DDBJ databases">
        <authorList>
            <person name="Kim H.J."/>
            <person name="Triplett B.A."/>
        </authorList>
    </citation>
    <scope>NUCLEOTIDE SEQUENCE [LARGE SCALE GENOMIC DNA]</scope>
    <source>
        <strain evidence="10">FRACA_ARgP5</strain>
    </source>
</reference>
<dbReference type="GO" id="GO:0009252">
    <property type="term" value="P:peptidoglycan biosynthetic process"/>
    <property type="evidence" value="ECO:0007669"/>
    <property type="project" value="UniProtKB-UniRule"/>
</dbReference>
<dbReference type="InterPro" id="IPR033134">
    <property type="entry name" value="Asp/Glu_racemase_AS_2"/>
</dbReference>
<dbReference type="Gene3D" id="3.40.50.1860">
    <property type="match status" value="2"/>
</dbReference>
<comment type="catalytic activity">
    <reaction evidence="1 8">
        <text>L-glutamate = D-glutamate</text>
        <dbReference type="Rhea" id="RHEA:12813"/>
        <dbReference type="ChEBI" id="CHEBI:29985"/>
        <dbReference type="ChEBI" id="CHEBI:29986"/>
        <dbReference type="EC" id="5.1.1.3"/>
    </reaction>
</comment>
<evidence type="ECO:0000256" key="7">
    <source>
        <dbReference type="ARBA" id="ARBA00070053"/>
    </source>
</evidence>
<dbReference type="InterPro" id="IPR018187">
    <property type="entry name" value="Asp/Glu_racemase_AS_1"/>
</dbReference>
<evidence type="ECO:0000313" key="11">
    <source>
        <dbReference type="Proteomes" id="UP000234331"/>
    </source>
</evidence>
<feature type="active site" description="Proton donor/acceptor" evidence="8">
    <location>
        <position position="73"/>
    </location>
</feature>
<proteinExistence type="inferred from homology"/>
<evidence type="ECO:0000256" key="1">
    <source>
        <dbReference type="ARBA" id="ARBA00001602"/>
    </source>
</evidence>
<evidence type="ECO:0000256" key="2">
    <source>
        <dbReference type="ARBA" id="ARBA00013090"/>
    </source>
</evidence>
<feature type="active site" description="Proton donor/acceptor" evidence="8">
    <location>
        <position position="183"/>
    </location>
</feature>
<accession>A0A2I2KSP3</accession>
<dbReference type="Proteomes" id="UP000234331">
    <property type="component" value="Unassembled WGS sequence"/>
</dbReference>
<dbReference type="EC" id="5.1.1.3" evidence="2 8"/>
<feature type="compositionally biased region" description="Polar residues" evidence="9">
    <location>
        <begin position="287"/>
        <end position="297"/>
    </location>
</feature>
<protein>
    <recommendedName>
        <fullName evidence="7 8">Glutamate racemase</fullName>
        <ecNumber evidence="2 8">5.1.1.3</ecNumber>
    </recommendedName>
</protein>
<dbReference type="GO" id="GO:0008881">
    <property type="term" value="F:glutamate racemase activity"/>
    <property type="evidence" value="ECO:0007669"/>
    <property type="project" value="UniProtKB-UniRule"/>
</dbReference>
<keyword evidence="4 8" id="KW-0573">Peptidoglycan synthesis</keyword>
<dbReference type="PROSITE" id="PS00924">
    <property type="entry name" value="ASP_GLU_RACEMASE_2"/>
    <property type="match status" value="1"/>
</dbReference>
<dbReference type="GO" id="GO:0071555">
    <property type="term" value="P:cell wall organization"/>
    <property type="evidence" value="ECO:0007669"/>
    <property type="project" value="UniProtKB-KW"/>
</dbReference>
<dbReference type="SUPFAM" id="SSF53681">
    <property type="entry name" value="Aspartate/glutamate racemase"/>
    <property type="match status" value="2"/>
</dbReference>
<evidence type="ECO:0000256" key="3">
    <source>
        <dbReference type="ARBA" id="ARBA00022960"/>
    </source>
</evidence>
<feature type="binding site" evidence="8">
    <location>
        <begin position="74"/>
        <end position="75"/>
    </location>
    <ligand>
        <name>substrate</name>
    </ligand>
</feature>